<dbReference type="InterPro" id="IPR053476">
    <property type="entry name" value="SecD/SecF_export"/>
</dbReference>
<dbReference type="AlphaFoldDB" id="A0AAV3UED8"/>
<feature type="transmembrane region" description="Helical" evidence="9">
    <location>
        <begin position="127"/>
        <end position="147"/>
    </location>
</feature>
<name>A0AAV3UED8_9EURY</name>
<evidence type="ECO:0000256" key="1">
    <source>
        <dbReference type="ARBA" id="ARBA00004651"/>
    </source>
</evidence>
<feature type="transmembrane region" description="Helical" evidence="9">
    <location>
        <begin position="251"/>
        <end position="274"/>
    </location>
</feature>
<evidence type="ECO:0000256" key="5">
    <source>
        <dbReference type="ARBA" id="ARBA00022927"/>
    </source>
</evidence>
<dbReference type="NCBIfam" id="NF041305">
    <property type="entry name" value="SecF_Halo"/>
    <property type="match status" value="1"/>
</dbReference>
<keyword evidence="3 9" id="KW-1003">Cell membrane</keyword>
<comment type="function">
    <text evidence="9">Involved in protein export.</text>
</comment>
<organism evidence="11 12">
    <name type="scientific">Haladaptatus pallidirubidus</name>
    <dbReference type="NCBI Taxonomy" id="1008152"/>
    <lineage>
        <taxon>Archaea</taxon>
        <taxon>Methanobacteriati</taxon>
        <taxon>Methanobacteriota</taxon>
        <taxon>Stenosarchaea group</taxon>
        <taxon>Halobacteria</taxon>
        <taxon>Halobacteriales</taxon>
        <taxon>Haladaptataceae</taxon>
        <taxon>Haladaptatus</taxon>
    </lineage>
</organism>
<dbReference type="NCBIfam" id="NF006355">
    <property type="entry name" value="PRK08578.1-3"/>
    <property type="match status" value="1"/>
</dbReference>
<dbReference type="InterPro" id="IPR048634">
    <property type="entry name" value="SecD_SecF_C"/>
</dbReference>
<dbReference type="GO" id="GO:0005886">
    <property type="term" value="C:plasma membrane"/>
    <property type="evidence" value="ECO:0007669"/>
    <property type="project" value="UniProtKB-SubCell"/>
</dbReference>
<dbReference type="Pfam" id="PF07549">
    <property type="entry name" value="Sec_GG"/>
    <property type="match status" value="1"/>
</dbReference>
<feature type="transmembrane region" description="Helical" evidence="9">
    <location>
        <begin position="154"/>
        <end position="174"/>
    </location>
</feature>
<dbReference type="GO" id="GO:0006605">
    <property type="term" value="P:protein targeting"/>
    <property type="evidence" value="ECO:0007669"/>
    <property type="project" value="UniProtKB-UniRule"/>
</dbReference>
<evidence type="ECO:0000259" key="10">
    <source>
        <dbReference type="Pfam" id="PF02355"/>
    </source>
</evidence>
<protein>
    <recommendedName>
        <fullName evidence="9">Protein-export membrane protein SecF</fullName>
    </recommendedName>
</protein>
<evidence type="ECO:0000256" key="9">
    <source>
        <dbReference type="HAMAP-Rule" id="MF_01464"/>
    </source>
</evidence>
<sequence>MVEFQVPEVDYTRYSNRQLAAVPLAVLVLALLVLAGWWLTTGAPVTPGIEFTGGTEMRIQATASQAEIEQSLNPVSIAPAQSADNVYIVTFQETNTRALESQAQQQGYEVTSVQSTSASFGADSQELALYGLVAAFAGMSILVFLMFRTFVPSIAVVLSAFSDIVIPLALMNVFGIKLSLGTVAALLMLIGYSVDSDILLNNHILRRSGDFYESTYRAMRTGVTMTLTSISAMAVMTLVAFFFGIDLLTSIGVVLVMGLATDLMNTYMLNLSLLRWYKYEGIAR</sequence>
<comment type="similarity">
    <text evidence="9">Belongs to the SecD/SecF family. SecF subfamily.</text>
</comment>
<proteinExistence type="inferred from homology"/>
<keyword evidence="4 9" id="KW-0812">Transmembrane</keyword>
<dbReference type="RefSeq" id="WP_227776134.1">
    <property type="nucleotide sequence ID" value="NZ_BAABKX010000001.1"/>
</dbReference>
<dbReference type="Proteomes" id="UP001501729">
    <property type="component" value="Unassembled WGS sequence"/>
</dbReference>
<dbReference type="HAMAP" id="MF_01464_A">
    <property type="entry name" value="SecF_A"/>
    <property type="match status" value="1"/>
</dbReference>
<evidence type="ECO:0000313" key="12">
    <source>
        <dbReference type="Proteomes" id="UP001501729"/>
    </source>
</evidence>
<feature type="transmembrane region" description="Helical" evidence="9">
    <location>
        <begin position="20"/>
        <end position="39"/>
    </location>
</feature>
<evidence type="ECO:0000256" key="2">
    <source>
        <dbReference type="ARBA" id="ARBA00022448"/>
    </source>
</evidence>
<keyword evidence="2 9" id="KW-0813">Transport</keyword>
<evidence type="ECO:0000256" key="7">
    <source>
        <dbReference type="ARBA" id="ARBA00023010"/>
    </source>
</evidence>
<dbReference type="Pfam" id="PF02355">
    <property type="entry name" value="SecD_SecF_C"/>
    <property type="match status" value="1"/>
</dbReference>
<dbReference type="GeneID" id="68611935"/>
<feature type="transmembrane region" description="Helical" evidence="9">
    <location>
        <begin position="180"/>
        <end position="200"/>
    </location>
</feature>
<reference evidence="11 12" key="1">
    <citation type="journal article" date="2019" name="Int. J. Syst. Evol. Microbiol.">
        <title>The Global Catalogue of Microorganisms (GCM) 10K type strain sequencing project: providing services to taxonomists for standard genome sequencing and annotation.</title>
        <authorList>
            <consortium name="The Broad Institute Genomics Platform"/>
            <consortium name="The Broad Institute Genome Sequencing Center for Infectious Disease"/>
            <person name="Wu L."/>
            <person name="Ma J."/>
        </authorList>
    </citation>
    <scope>NUCLEOTIDE SEQUENCE [LARGE SCALE GENOMIC DNA]</scope>
    <source>
        <strain evidence="11 12">JCM 17504</strain>
    </source>
</reference>
<evidence type="ECO:0000256" key="6">
    <source>
        <dbReference type="ARBA" id="ARBA00022989"/>
    </source>
</evidence>
<evidence type="ECO:0000256" key="4">
    <source>
        <dbReference type="ARBA" id="ARBA00022692"/>
    </source>
</evidence>
<dbReference type="PANTHER" id="PTHR30081:SF8">
    <property type="entry name" value="PROTEIN TRANSLOCASE SUBUNIT SECF"/>
    <property type="match status" value="1"/>
</dbReference>
<dbReference type="GO" id="GO:0065002">
    <property type="term" value="P:intracellular protein transmembrane transport"/>
    <property type="evidence" value="ECO:0007669"/>
    <property type="project" value="UniProtKB-UniRule"/>
</dbReference>
<accession>A0AAV3UED8</accession>
<keyword evidence="8 9" id="KW-0472">Membrane</keyword>
<dbReference type="Gene3D" id="1.20.1640.10">
    <property type="entry name" value="Multidrug efflux transporter AcrB transmembrane domain"/>
    <property type="match status" value="1"/>
</dbReference>
<gene>
    <name evidence="9 11" type="primary">secF</name>
    <name evidence="11" type="ORF">GCM10025751_13500</name>
</gene>
<dbReference type="InterPro" id="IPR022813">
    <property type="entry name" value="SecD/SecF_arch_bac"/>
</dbReference>
<comment type="caution">
    <text evidence="11">The sequence shown here is derived from an EMBL/GenBank/DDBJ whole genome shotgun (WGS) entry which is preliminary data.</text>
</comment>
<evidence type="ECO:0000313" key="11">
    <source>
        <dbReference type="EMBL" id="GAA5045468.1"/>
    </source>
</evidence>
<keyword evidence="5 9" id="KW-0653">Protein transport</keyword>
<keyword evidence="6 9" id="KW-1133">Transmembrane helix</keyword>
<evidence type="ECO:0000256" key="3">
    <source>
        <dbReference type="ARBA" id="ARBA00022475"/>
    </source>
</evidence>
<dbReference type="EMBL" id="BAABKX010000001">
    <property type="protein sequence ID" value="GAA5045468.1"/>
    <property type="molecule type" value="Genomic_DNA"/>
</dbReference>
<keyword evidence="12" id="KW-1185">Reference proteome</keyword>
<keyword evidence="7 9" id="KW-0811">Translocation</keyword>
<dbReference type="SUPFAM" id="SSF82866">
    <property type="entry name" value="Multidrug efflux transporter AcrB transmembrane domain"/>
    <property type="match status" value="1"/>
</dbReference>
<dbReference type="InterPro" id="IPR022646">
    <property type="entry name" value="SecD/SecF_CS"/>
</dbReference>
<comment type="subunit">
    <text evidence="9">Part of the protein translocation apparatus. Forms a complex with SecD.</text>
</comment>
<evidence type="ECO:0000256" key="8">
    <source>
        <dbReference type="ARBA" id="ARBA00023136"/>
    </source>
</evidence>
<dbReference type="InterPro" id="IPR024921">
    <property type="entry name" value="SecF_arc"/>
</dbReference>
<comment type="subcellular location">
    <subcellularLocation>
        <location evidence="1 9">Cell membrane</location>
        <topology evidence="1 9">Multi-pass membrane protein</topology>
    </subcellularLocation>
</comment>
<feature type="transmembrane region" description="Helical" evidence="9">
    <location>
        <begin position="221"/>
        <end position="245"/>
    </location>
</feature>
<feature type="domain" description="Protein export membrane protein SecD/SecF C-terminal" evidence="10">
    <location>
        <begin position="104"/>
        <end position="278"/>
    </location>
</feature>
<dbReference type="PANTHER" id="PTHR30081">
    <property type="entry name" value="PROTEIN-EXPORT MEMBRANE PROTEIN SEC"/>
    <property type="match status" value="1"/>
</dbReference>